<proteinExistence type="predicted"/>
<protein>
    <submittedName>
        <fullName evidence="1">Uncharacterized protein</fullName>
    </submittedName>
</protein>
<dbReference type="RefSeq" id="XP_066653385.1">
    <property type="nucleotide sequence ID" value="XM_066801100.1"/>
</dbReference>
<accession>A0ABR1LIJ5</accession>
<dbReference type="EMBL" id="JBBPEH010000009">
    <property type="protein sequence ID" value="KAK7534346.1"/>
    <property type="molecule type" value="Genomic_DNA"/>
</dbReference>
<organism evidence="1 2">
    <name type="scientific">Phyllosticta citribraziliensis</name>
    <dbReference type="NCBI Taxonomy" id="989973"/>
    <lineage>
        <taxon>Eukaryota</taxon>
        <taxon>Fungi</taxon>
        <taxon>Dikarya</taxon>
        <taxon>Ascomycota</taxon>
        <taxon>Pezizomycotina</taxon>
        <taxon>Dothideomycetes</taxon>
        <taxon>Dothideomycetes incertae sedis</taxon>
        <taxon>Botryosphaeriales</taxon>
        <taxon>Phyllostictaceae</taxon>
        <taxon>Phyllosticta</taxon>
    </lineage>
</organism>
<evidence type="ECO:0000313" key="1">
    <source>
        <dbReference type="EMBL" id="KAK7534346.1"/>
    </source>
</evidence>
<dbReference type="PANTHER" id="PTHR38886:SF1">
    <property type="entry name" value="NACHT-NTPASE AND P-LOOP NTPASES N-TERMINAL DOMAIN-CONTAINING PROTEIN"/>
    <property type="match status" value="1"/>
</dbReference>
<comment type="caution">
    <text evidence="1">The sequence shown here is derived from an EMBL/GenBank/DDBJ whole genome shotgun (WGS) entry which is preliminary data.</text>
</comment>
<dbReference type="Proteomes" id="UP001360953">
    <property type="component" value="Unassembled WGS sequence"/>
</dbReference>
<sequence>MSVQIGDVIALSQLAWRLGKMFTTERKNAPAKFSEVEDQFYSLSIVLKILAENKALAETIEKDNRLGRMIINCETSLKGLEEFLQEYSDVITPKSRRLQDKFVQEWKKLKWTQKGGDLDALKENIKTHYQALGGILSVIGATRMEEISSKVGEMYDWWVKCLQKPAKISSSPGGQEPLVCISEKSARGDGDDLLCPRAQIRVECLEEEELIGSRLFDCACNSNDHYVNVESLTILSKSVLVKSIKDKPTWMLFVHSSTKGREVELTLTACSVFSMNKLEEFISRFAFRQGMASTLYSDSLWAHRSTSSTGEEVLCVIKAQSNVSHIEDQIKGFNFRSTETGGQYFAGAIDSVHLVQYFFFSCPQTETDGVDSRCAELIFFEEADTFESRPLRQFTVRVQYDTDVGLGSNSATVIMSDVCCIQESEAGGTTTQADVEVGVKSSDAGQDLLDTIRLMQAELWISYLRGCRNGEVAESKGPAPESVFGKHHLVEPSVSEVFDTISKRKRLVVSNKAGSLHACIEPATGSSDAQIFEIHVVLMGPDRIIIDKVESSAPMRAPADWDMNFLV</sequence>
<evidence type="ECO:0000313" key="2">
    <source>
        <dbReference type="Proteomes" id="UP001360953"/>
    </source>
</evidence>
<reference evidence="1 2" key="1">
    <citation type="submission" date="2024-04" db="EMBL/GenBank/DDBJ databases">
        <title>Phyllosticta paracitricarpa is synonymous to the EU quarantine fungus P. citricarpa based on phylogenomic analyses.</title>
        <authorList>
            <consortium name="Lawrence Berkeley National Laboratory"/>
            <person name="Van ingen-buijs V.A."/>
            <person name="Van westerhoven A.C."/>
            <person name="Haridas S."/>
            <person name="Skiadas P."/>
            <person name="Martin F."/>
            <person name="Groenewald J.Z."/>
            <person name="Crous P.W."/>
            <person name="Seidl M.F."/>
        </authorList>
    </citation>
    <scope>NUCLEOTIDE SEQUENCE [LARGE SCALE GENOMIC DNA]</scope>
    <source>
        <strain evidence="1 2">CPC 17464</strain>
    </source>
</reference>
<dbReference type="PANTHER" id="PTHR38886">
    <property type="entry name" value="SESA DOMAIN-CONTAINING PROTEIN"/>
    <property type="match status" value="1"/>
</dbReference>
<keyword evidence="2" id="KW-1185">Reference proteome</keyword>
<gene>
    <name evidence="1" type="ORF">J3D65DRAFT_633171</name>
</gene>
<dbReference type="GeneID" id="92034006"/>
<name>A0ABR1LIJ5_9PEZI</name>